<evidence type="ECO:0000256" key="4">
    <source>
        <dbReference type="RuleBase" id="RU361156"/>
    </source>
</evidence>
<dbReference type="AlphaFoldDB" id="A0A6B9V2J1"/>
<dbReference type="PRINTS" id="PR00724">
    <property type="entry name" value="CRBOXYPTASEC"/>
</dbReference>
<comment type="similarity">
    <text evidence="2 4">Belongs to the peptidase S10 family.</text>
</comment>
<dbReference type="Gene3D" id="3.40.50.1820">
    <property type="entry name" value="alpha/beta hydrolase"/>
    <property type="match status" value="1"/>
</dbReference>
<keyword evidence="4" id="KW-0645">Protease</keyword>
<comment type="subcellular location">
    <subcellularLocation>
        <location evidence="1">Secreted</location>
    </subcellularLocation>
</comment>
<accession>A0A6B9V2J1</accession>
<keyword evidence="3" id="KW-0964">Secreted</keyword>
<dbReference type="GO" id="GO:0005576">
    <property type="term" value="C:extracellular region"/>
    <property type="evidence" value="ECO:0007669"/>
    <property type="project" value="UniProtKB-SubCell"/>
</dbReference>
<dbReference type="InterPro" id="IPR018202">
    <property type="entry name" value="Ser_caboxypep_ser_AS"/>
</dbReference>
<dbReference type="PANTHER" id="PTHR11802:SF198">
    <property type="entry name" value="SERINE CARBOXYPEPTIDASE-LIKE 27"/>
    <property type="match status" value="1"/>
</dbReference>
<dbReference type="InterPro" id="IPR001563">
    <property type="entry name" value="Peptidase_S10"/>
</dbReference>
<name>A0A6B9V2J1_ARAHY</name>
<keyword evidence="4 5" id="KW-0121">Carboxypeptidase</keyword>
<dbReference type="GO" id="GO:0004185">
    <property type="term" value="F:serine-type carboxypeptidase activity"/>
    <property type="evidence" value="ECO:0007669"/>
    <property type="project" value="UniProtKB-UniRule"/>
</dbReference>
<dbReference type="EMBL" id="CP031001">
    <property type="protein sequence ID" value="QHN75507.1"/>
    <property type="molecule type" value="Genomic_DNA"/>
</dbReference>
<evidence type="ECO:0000256" key="2">
    <source>
        <dbReference type="ARBA" id="ARBA00009431"/>
    </source>
</evidence>
<dbReference type="GO" id="GO:0006508">
    <property type="term" value="P:proteolysis"/>
    <property type="evidence" value="ECO:0007669"/>
    <property type="project" value="UniProtKB-KW"/>
</dbReference>
<protein>
    <recommendedName>
        <fullName evidence="4">Carboxypeptidase</fullName>
        <ecNumber evidence="4">3.4.16.-</ecNumber>
    </recommendedName>
</protein>
<gene>
    <name evidence="5" type="ORF">DS421_19g635920</name>
</gene>
<dbReference type="InterPro" id="IPR029058">
    <property type="entry name" value="AB_hydrolase_fold"/>
</dbReference>
<dbReference type="Proteomes" id="UP000464620">
    <property type="component" value="Chromosome B09"/>
</dbReference>
<reference evidence="5 6" key="1">
    <citation type="submission" date="2020-01" db="EMBL/GenBank/DDBJ databases">
        <title>Genome sequence of Arachis hypogaea, cultivar Shitouqi.</title>
        <authorList>
            <person name="Zhuang W."/>
            <person name="Chen H."/>
            <person name="Varshney R."/>
            <person name="Wang D."/>
            <person name="Ming R."/>
        </authorList>
    </citation>
    <scope>NUCLEOTIDE SEQUENCE [LARGE SCALE GENOMIC DNA]</scope>
    <source>
        <tissue evidence="5">Young leaf</tissue>
    </source>
</reference>
<dbReference type="PANTHER" id="PTHR11802">
    <property type="entry name" value="SERINE PROTEASE FAMILY S10 SERINE CARBOXYPEPTIDASE"/>
    <property type="match status" value="1"/>
</dbReference>
<dbReference type="EC" id="3.4.16.-" evidence="4"/>
<evidence type="ECO:0000256" key="1">
    <source>
        <dbReference type="ARBA" id="ARBA00004613"/>
    </source>
</evidence>
<dbReference type="PROSITE" id="PS00131">
    <property type="entry name" value="CARBOXYPEPT_SER_SER"/>
    <property type="match status" value="1"/>
</dbReference>
<dbReference type="Pfam" id="PF00450">
    <property type="entry name" value="Peptidase_S10"/>
    <property type="match status" value="1"/>
</dbReference>
<organism evidence="5 6">
    <name type="scientific">Arachis hypogaea</name>
    <name type="common">Peanut</name>
    <dbReference type="NCBI Taxonomy" id="3818"/>
    <lineage>
        <taxon>Eukaryota</taxon>
        <taxon>Viridiplantae</taxon>
        <taxon>Streptophyta</taxon>
        <taxon>Embryophyta</taxon>
        <taxon>Tracheophyta</taxon>
        <taxon>Spermatophyta</taxon>
        <taxon>Magnoliopsida</taxon>
        <taxon>eudicotyledons</taxon>
        <taxon>Gunneridae</taxon>
        <taxon>Pentapetalae</taxon>
        <taxon>rosids</taxon>
        <taxon>fabids</taxon>
        <taxon>Fabales</taxon>
        <taxon>Fabaceae</taxon>
        <taxon>Papilionoideae</taxon>
        <taxon>50 kb inversion clade</taxon>
        <taxon>dalbergioids sensu lato</taxon>
        <taxon>Dalbergieae</taxon>
        <taxon>Pterocarpus clade</taxon>
        <taxon>Arachis</taxon>
    </lineage>
</organism>
<dbReference type="SUPFAM" id="SSF53474">
    <property type="entry name" value="alpha/beta-Hydrolases"/>
    <property type="match status" value="1"/>
</dbReference>
<evidence type="ECO:0000313" key="5">
    <source>
        <dbReference type="EMBL" id="QHN75507.1"/>
    </source>
</evidence>
<evidence type="ECO:0000313" key="6">
    <source>
        <dbReference type="Proteomes" id="UP000464620"/>
    </source>
</evidence>
<evidence type="ECO:0000256" key="3">
    <source>
        <dbReference type="ARBA" id="ARBA00022525"/>
    </source>
</evidence>
<proteinExistence type="inferred from homology"/>
<dbReference type="GO" id="GO:0005773">
    <property type="term" value="C:vacuole"/>
    <property type="evidence" value="ECO:0007669"/>
    <property type="project" value="TreeGrafter"/>
</dbReference>
<keyword evidence="4" id="KW-0378">Hydrolase</keyword>
<sequence>MSLLLPSTSSADARSSEAFVALCLLTIAGTSLAMQHLDFMANILFCDSLAGVGFLYSNKTTDLYTFGDQRTAEDAYAFLVKWFERFLQYKHREFYIAGESYAGHYVPQLSQIIYERNKGIKNPVLNFKGFMLIGVEPTESSVLSGGKPVRAFGNWTHTISLWCLNPAVVFRDVADLSLSF</sequence>